<evidence type="ECO:0000256" key="4">
    <source>
        <dbReference type="ARBA" id="ARBA00022989"/>
    </source>
</evidence>
<dbReference type="AlphaFoldDB" id="A0A261EX20"/>
<dbReference type="PANTHER" id="PTHR38459:SF1">
    <property type="entry name" value="PROPHAGE BACTOPRENOL-LINKED GLUCOSE TRANSLOCASE HOMOLOG"/>
    <property type="match status" value="1"/>
</dbReference>
<feature type="region of interest" description="Disordered" evidence="6">
    <location>
        <begin position="202"/>
        <end position="223"/>
    </location>
</feature>
<feature type="transmembrane region" description="Helical" evidence="7">
    <location>
        <begin position="45"/>
        <end position="67"/>
    </location>
</feature>
<proteinExistence type="inferred from homology"/>
<dbReference type="PANTHER" id="PTHR38459">
    <property type="entry name" value="PROPHAGE BACTOPRENOL-LINKED GLUCOSE TRANSLOCASE HOMOLOG"/>
    <property type="match status" value="1"/>
</dbReference>
<comment type="similarity">
    <text evidence="2">Belongs to the GtrA family.</text>
</comment>
<comment type="caution">
    <text evidence="9">The sequence shown here is derived from an EMBL/GenBank/DDBJ whole genome shotgun (WGS) entry which is preliminary data.</text>
</comment>
<feature type="transmembrane region" description="Helical" evidence="7">
    <location>
        <begin position="107"/>
        <end position="133"/>
    </location>
</feature>
<dbReference type="InterPro" id="IPR007267">
    <property type="entry name" value="GtrA_DPMS_TM"/>
</dbReference>
<dbReference type="PROSITE" id="PS51257">
    <property type="entry name" value="PROKAR_LIPOPROTEIN"/>
    <property type="match status" value="1"/>
</dbReference>
<gene>
    <name evidence="9" type="ORF">PSSU_1016</name>
</gene>
<keyword evidence="10" id="KW-1185">Reference proteome</keyword>
<dbReference type="GO" id="GO:0000271">
    <property type="term" value="P:polysaccharide biosynthetic process"/>
    <property type="evidence" value="ECO:0007669"/>
    <property type="project" value="InterPro"/>
</dbReference>
<dbReference type="Pfam" id="PF04138">
    <property type="entry name" value="GtrA_DPMS_TM"/>
    <property type="match status" value="1"/>
</dbReference>
<evidence type="ECO:0000313" key="9">
    <source>
        <dbReference type="EMBL" id="OZG51393.1"/>
    </source>
</evidence>
<evidence type="ECO:0000256" key="1">
    <source>
        <dbReference type="ARBA" id="ARBA00004141"/>
    </source>
</evidence>
<feature type="transmembrane region" description="Helical" evidence="7">
    <location>
        <begin position="145"/>
        <end position="166"/>
    </location>
</feature>
<keyword evidence="4 7" id="KW-1133">Transmembrane helix</keyword>
<feature type="domain" description="GtrA/DPMS transmembrane" evidence="8">
    <location>
        <begin position="44"/>
        <end position="171"/>
    </location>
</feature>
<name>A0A261EX20_9BIFI</name>
<evidence type="ECO:0000256" key="6">
    <source>
        <dbReference type="SAM" id="MobiDB-lite"/>
    </source>
</evidence>
<dbReference type="GO" id="GO:0005886">
    <property type="term" value="C:plasma membrane"/>
    <property type="evidence" value="ECO:0007669"/>
    <property type="project" value="TreeGrafter"/>
</dbReference>
<evidence type="ECO:0000256" key="3">
    <source>
        <dbReference type="ARBA" id="ARBA00022692"/>
    </source>
</evidence>
<comment type="subcellular location">
    <subcellularLocation>
        <location evidence="1">Membrane</location>
        <topology evidence="1">Multi-pass membrane protein</topology>
    </subcellularLocation>
</comment>
<accession>A0A261EX20</accession>
<dbReference type="EMBL" id="MWWQ01000008">
    <property type="protein sequence ID" value="OZG51393.1"/>
    <property type="molecule type" value="Genomic_DNA"/>
</dbReference>
<keyword evidence="3 7" id="KW-0812">Transmembrane</keyword>
<sequence length="223" mass="24885">MKSAAVCCVRSIRRPILLCVLSAACSRGMRIISRVEKLFEQVVKFGIVGIIAFFIDWGILNLLVIFLHMNATVAATISFLISLCFNYIASMKYVFVHRDDMARWMEMLIFLLSSAIGLLINDAIIWCFTTVIIDPSVAVTNHPRYTLYANIGKLIATVVVAVWNFAIRKWLLDAPDPSKPVNEHSAAHRLGTWSLTHGPGAAHRMQKAEQTADASTPTSEHKR</sequence>
<evidence type="ECO:0000256" key="7">
    <source>
        <dbReference type="SAM" id="Phobius"/>
    </source>
</evidence>
<evidence type="ECO:0000256" key="5">
    <source>
        <dbReference type="ARBA" id="ARBA00023136"/>
    </source>
</evidence>
<feature type="transmembrane region" description="Helical" evidence="7">
    <location>
        <begin position="73"/>
        <end position="95"/>
    </location>
</feature>
<evidence type="ECO:0000256" key="2">
    <source>
        <dbReference type="ARBA" id="ARBA00009399"/>
    </source>
</evidence>
<reference evidence="9 10" key="1">
    <citation type="journal article" date="2017" name="BMC Genomics">
        <title>Comparative genomic and phylogenomic analyses of the Bifidobacteriaceae family.</title>
        <authorList>
            <person name="Lugli G.A."/>
            <person name="Milani C."/>
            <person name="Turroni F."/>
            <person name="Duranti S."/>
            <person name="Mancabelli L."/>
            <person name="Mangifesta M."/>
            <person name="Ferrario C."/>
            <person name="Modesto M."/>
            <person name="Mattarelli P."/>
            <person name="Jiri K."/>
            <person name="van Sinderen D."/>
            <person name="Ventura M."/>
        </authorList>
    </citation>
    <scope>NUCLEOTIDE SEQUENCE [LARGE SCALE GENOMIC DNA]</scope>
    <source>
        <strain evidence="9 10">DSM 24744</strain>
    </source>
</reference>
<keyword evidence="5 7" id="KW-0472">Membrane</keyword>
<dbReference type="Proteomes" id="UP000216454">
    <property type="component" value="Unassembled WGS sequence"/>
</dbReference>
<protein>
    <submittedName>
        <fullName evidence="9">Sugar translocase</fullName>
    </submittedName>
</protein>
<dbReference type="InterPro" id="IPR051401">
    <property type="entry name" value="GtrA_CellWall_Glycosyl"/>
</dbReference>
<organism evidence="9 10">
    <name type="scientific">Pseudoscardovia suis</name>
    <dbReference type="NCBI Taxonomy" id="987063"/>
    <lineage>
        <taxon>Bacteria</taxon>
        <taxon>Bacillati</taxon>
        <taxon>Actinomycetota</taxon>
        <taxon>Actinomycetes</taxon>
        <taxon>Bifidobacteriales</taxon>
        <taxon>Bifidobacteriaceae</taxon>
        <taxon>Pseudoscardovia</taxon>
    </lineage>
</organism>
<evidence type="ECO:0000313" key="10">
    <source>
        <dbReference type="Proteomes" id="UP000216454"/>
    </source>
</evidence>
<feature type="compositionally biased region" description="Polar residues" evidence="6">
    <location>
        <begin position="208"/>
        <end position="223"/>
    </location>
</feature>
<evidence type="ECO:0000259" key="8">
    <source>
        <dbReference type="Pfam" id="PF04138"/>
    </source>
</evidence>